<keyword evidence="3" id="KW-1185">Reference proteome</keyword>
<evidence type="ECO:0000256" key="1">
    <source>
        <dbReference type="SAM" id="MobiDB-lite"/>
    </source>
</evidence>
<dbReference type="Ensembl" id="ENSVKKT00000025928.1">
    <property type="protein sequence ID" value="ENSVKKP00000025316.1"/>
    <property type="gene ID" value="ENSVKKG00000016634.1"/>
</dbReference>
<reference evidence="2" key="1">
    <citation type="submission" date="2025-08" db="UniProtKB">
        <authorList>
            <consortium name="Ensembl"/>
        </authorList>
    </citation>
    <scope>IDENTIFICATION</scope>
</reference>
<feature type="compositionally biased region" description="Polar residues" evidence="1">
    <location>
        <begin position="46"/>
        <end position="56"/>
    </location>
</feature>
<evidence type="ECO:0000313" key="2">
    <source>
        <dbReference type="Ensembl" id="ENSVKKP00000025316.1"/>
    </source>
</evidence>
<name>A0A8D2LPZ1_VARKO</name>
<sequence length="178" mass="19869">MPPALLGRMTSKSRHEHHSGEEVILLVESYCWGHLAKGLLKSGTSTRSFRKSQGSPHHSAIASPHGGGCRAWQKSWFLSKNPFIRKVDFAHETNVCAERSPLRTRGRCGWRAVLGTLQKSRTFSFFSIWLSQKCRGTPGPGTYNVARAHNARLPSSPSFYIQGVRRPKKHETGPFSTV</sequence>
<organism evidence="2 3">
    <name type="scientific">Varanus komodoensis</name>
    <name type="common">Komodo dragon</name>
    <dbReference type="NCBI Taxonomy" id="61221"/>
    <lineage>
        <taxon>Eukaryota</taxon>
        <taxon>Metazoa</taxon>
        <taxon>Chordata</taxon>
        <taxon>Craniata</taxon>
        <taxon>Vertebrata</taxon>
        <taxon>Euteleostomi</taxon>
        <taxon>Lepidosauria</taxon>
        <taxon>Squamata</taxon>
        <taxon>Bifurcata</taxon>
        <taxon>Unidentata</taxon>
        <taxon>Episquamata</taxon>
        <taxon>Toxicofera</taxon>
        <taxon>Anguimorpha</taxon>
        <taxon>Paleoanguimorpha</taxon>
        <taxon>Varanoidea</taxon>
        <taxon>Varanidae</taxon>
        <taxon>Varanus</taxon>
    </lineage>
</organism>
<evidence type="ECO:0000313" key="3">
    <source>
        <dbReference type="Proteomes" id="UP000694545"/>
    </source>
</evidence>
<reference evidence="2" key="2">
    <citation type="submission" date="2025-09" db="UniProtKB">
        <authorList>
            <consortium name="Ensembl"/>
        </authorList>
    </citation>
    <scope>IDENTIFICATION</scope>
</reference>
<feature type="region of interest" description="Disordered" evidence="1">
    <location>
        <begin position="46"/>
        <end position="67"/>
    </location>
</feature>
<protein>
    <submittedName>
        <fullName evidence="2">Uncharacterized protein</fullName>
    </submittedName>
</protein>
<dbReference type="AlphaFoldDB" id="A0A8D2LPZ1"/>
<accession>A0A8D2LPZ1</accession>
<proteinExistence type="predicted"/>
<dbReference type="Proteomes" id="UP000694545">
    <property type="component" value="Unplaced"/>
</dbReference>